<evidence type="ECO:0000256" key="3">
    <source>
        <dbReference type="ARBA" id="ARBA00022771"/>
    </source>
</evidence>
<dbReference type="InterPro" id="IPR036890">
    <property type="entry name" value="HATPase_C_sf"/>
</dbReference>
<feature type="compositionally biased region" description="Polar residues" evidence="7">
    <location>
        <begin position="799"/>
        <end position="808"/>
    </location>
</feature>
<feature type="compositionally biased region" description="Low complexity" evidence="7">
    <location>
        <begin position="761"/>
        <end position="772"/>
    </location>
</feature>
<evidence type="ECO:0000256" key="4">
    <source>
        <dbReference type="ARBA" id="ARBA00022833"/>
    </source>
</evidence>
<dbReference type="EMBL" id="JH815865">
    <property type="protein sequence ID" value="EKC20475.1"/>
    <property type="molecule type" value="Genomic_DNA"/>
</dbReference>
<dbReference type="InterPro" id="IPR041006">
    <property type="entry name" value="Morc_S5"/>
</dbReference>
<dbReference type="GO" id="GO:0005634">
    <property type="term" value="C:nucleus"/>
    <property type="evidence" value="ECO:0007669"/>
    <property type="project" value="UniProtKB-SubCell"/>
</dbReference>
<dbReference type="Pfam" id="PF07496">
    <property type="entry name" value="zf-CW"/>
    <property type="match status" value="1"/>
</dbReference>
<dbReference type="SUPFAM" id="SSF55874">
    <property type="entry name" value="ATPase domain of HSP90 chaperone/DNA topoisomerase II/histidine kinase"/>
    <property type="match status" value="1"/>
</dbReference>
<feature type="region of interest" description="Disordered" evidence="7">
    <location>
        <begin position="583"/>
        <end position="815"/>
    </location>
</feature>
<feature type="compositionally biased region" description="Low complexity" evidence="7">
    <location>
        <begin position="686"/>
        <end position="699"/>
    </location>
</feature>
<proteinExistence type="predicted"/>
<dbReference type="HOGENOM" id="CLU_011516_0_0_1"/>
<reference evidence="8" key="1">
    <citation type="journal article" date="2012" name="Nature">
        <title>The oyster genome reveals stress adaptation and complexity of shell formation.</title>
        <authorList>
            <person name="Zhang G."/>
            <person name="Fang X."/>
            <person name="Guo X."/>
            <person name="Li L."/>
            <person name="Luo R."/>
            <person name="Xu F."/>
            <person name="Yang P."/>
            <person name="Zhang L."/>
            <person name="Wang X."/>
            <person name="Qi H."/>
            <person name="Xiong Z."/>
            <person name="Que H."/>
            <person name="Xie Y."/>
            <person name="Holland P.W."/>
            <person name="Paps J."/>
            <person name="Zhu Y."/>
            <person name="Wu F."/>
            <person name="Chen Y."/>
            <person name="Wang J."/>
            <person name="Peng C."/>
            <person name="Meng J."/>
            <person name="Yang L."/>
            <person name="Liu J."/>
            <person name="Wen B."/>
            <person name="Zhang N."/>
            <person name="Huang Z."/>
            <person name="Zhu Q."/>
            <person name="Feng Y."/>
            <person name="Mount A."/>
            <person name="Hedgecock D."/>
            <person name="Xu Z."/>
            <person name="Liu Y."/>
            <person name="Domazet-Loso T."/>
            <person name="Du Y."/>
            <person name="Sun X."/>
            <person name="Zhang S."/>
            <person name="Liu B."/>
            <person name="Cheng P."/>
            <person name="Jiang X."/>
            <person name="Li J."/>
            <person name="Fan D."/>
            <person name="Wang W."/>
            <person name="Fu W."/>
            <person name="Wang T."/>
            <person name="Wang B."/>
            <person name="Zhang J."/>
            <person name="Peng Z."/>
            <person name="Li Y."/>
            <person name="Li N."/>
            <person name="Wang J."/>
            <person name="Chen M."/>
            <person name="He Y."/>
            <person name="Tan F."/>
            <person name="Song X."/>
            <person name="Zheng Q."/>
            <person name="Huang R."/>
            <person name="Yang H."/>
            <person name="Du X."/>
            <person name="Chen L."/>
            <person name="Yang M."/>
            <person name="Gaffney P.M."/>
            <person name="Wang S."/>
            <person name="Luo L."/>
            <person name="She Z."/>
            <person name="Ming Y."/>
            <person name="Huang W."/>
            <person name="Zhang S."/>
            <person name="Huang B."/>
            <person name="Zhang Y."/>
            <person name="Qu T."/>
            <person name="Ni P."/>
            <person name="Miao G."/>
            <person name="Wang J."/>
            <person name="Wang Q."/>
            <person name="Steinberg C.E."/>
            <person name="Wang H."/>
            <person name="Li N."/>
            <person name="Qian L."/>
            <person name="Zhang G."/>
            <person name="Li Y."/>
            <person name="Yang H."/>
            <person name="Liu X."/>
            <person name="Wang J."/>
            <person name="Yin Y."/>
            <person name="Wang J."/>
        </authorList>
    </citation>
    <scope>NUCLEOTIDE SEQUENCE [LARGE SCALE GENOMIC DNA]</scope>
    <source>
        <strain evidence="8">05x7-T-G4-1.051#20</strain>
    </source>
</reference>
<feature type="compositionally biased region" description="Low complexity" evidence="7">
    <location>
        <begin position="952"/>
        <end position="969"/>
    </location>
</feature>
<feature type="compositionally biased region" description="Polar residues" evidence="7">
    <location>
        <begin position="936"/>
        <end position="951"/>
    </location>
</feature>
<keyword evidence="5" id="KW-0175">Coiled coil</keyword>
<feature type="compositionally biased region" description="Basic and acidic residues" evidence="7">
    <location>
        <begin position="599"/>
        <end position="671"/>
    </location>
</feature>
<dbReference type="Pfam" id="PF13589">
    <property type="entry name" value="HATPase_c_3"/>
    <property type="match status" value="1"/>
</dbReference>
<organism evidence="8">
    <name type="scientific">Magallana gigas</name>
    <name type="common">Pacific oyster</name>
    <name type="synonym">Crassostrea gigas</name>
    <dbReference type="NCBI Taxonomy" id="29159"/>
    <lineage>
        <taxon>Eukaryota</taxon>
        <taxon>Metazoa</taxon>
        <taxon>Spiralia</taxon>
        <taxon>Lophotrochozoa</taxon>
        <taxon>Mollusca</taxon>
        <taxon>Bivalvia</taxon>
        <taxon>Autobranchia</taxon>
        <taxon>Pteriomorphia</taxon>
        <taxon>Ostreida</taxon>
        <taxon>Ostreoidea</taxon>
        <taxon>Ostreidae</taxon>
        <taxon>Magallana</taxon>
    </lineage>
</organism>
<evidence type="ECO:0000313" key="8">
    <source>
        <dbReference type="EMBL" id="EKC20475.1"/>
    </source>
</evidence>
<evidence type="ECO:0000256" key="5">
    <source>
        <dbReference type="ARBA" id="ARBA00023054"/>
    </source>
</evidence>
<dbReference type="Gene3D" id="3.30.40.100">
    <property type="match status" value="1"/>
</dbReference>
<dbReference type="PANTHER" id="PTHR23337:SF3">
    <property type="entry name" value="MORC FAMILY CW-TYPE ZINC FINGER 2"/>
    <property type="match status" value="1"/>
</dbReference>
<dbReference type="PROSITE" id="PS51050">
    <property type="entry name" value="ZF_CW"/>
    <property type="match status" value="1"/>
</dbReference>
<sequence length="1087" mass="122740">MASTNYNALSRAQLSFEYLHTNSTTHEFLFGALAELVDNARDASATRMDIFSEPDESLRGGYMLFFVDDGEGMDPNETADIITFGRSTKRSLDESHIGMYGNGLKSGSMRIGNDLILFTKKGATMTCLFLSRSFHEEEHIDEVIVPIPSFETNTRNILVTGAKAKEKQRLEMEIILKYSPFKTEDEFFAQFDKIEGNTGTVVIVYNMKLLDSGDPELDVLSDPTDILLANPESDFDSDEGLMPEKKSFRAYTAILYVDPRMKIYLQGKKVRTKKLACCLYKPKLYKYSSNRFKARSEIEHQKAKEEAKQAEAKSREAESKAKFLENKYGDAVTKAQRTELRKAQEHAAEMKRDALLKKQVAERKSKALKDPKLLNFIFGINLENRAHDGVFVYNCSRLIKMYEKVGPQMEGGVFCSGVVGVVDIPYLVLEPTHNKQDFADAKEYRHLLKAMGEHMVQYWKDIGVVQQGVTKFWENFGYISQKWKDPPSQDLKFVRKRAMQINVTLQCDNCLRWRTLPFSSNNIGKDFEDDWVCAMNPDVQHNKCSAIEQKMNIPEGILKKEVKTKEQKTKDIEEEIKKKQELLQKMNKSKSVTSSRQAAEMERKRREEEERQQREEEERRKKEAEKRKREEKRRKEEAERERERKEWEKNERLERARKEREKAERERKAREAAVAAKKRAASTPASKTKTTVNNSSTSKAIRSSAVSQSSLKNPRVTLTDIGAQQNSNDKEEVNSTGKRKSQIASDSDEPVSPAKRSKATSSVDSESDNVNSNKHKSVTTQADDTEDESPPIKRGRRSAFSNSIADTSSCDEEMKDNDIHARLSSTDADSDSDIGTKVEVQRRPLGGIIPTPFVSCRTLYGDSTDHRLGKPYILLAGFLGLLVCLTPRFGLFCGDWGVDGDRQAESGVMVSPPGHICGTFDKSSTDIKLLNGHPPSESTNHVQASPASSQDTAAETPSSSTATTAVATSSDQVTEEIANGYRTCLRYFLPPQWVMDKDTITTMTPQELANFPLDDFFDHYEKGLRKLVGNFQTEAAQKKQESEAAVSKLSSVRKLIAKLLKSINEEFDIDPEADGDQVDELLAACKL</sequence>
<feature type="region of interest" description="Disordered" evidence="7">
    <location>
        <begin position="928"/>
        <end position="969"/>
    </location>
</feature>
<dbReference type="CDD" id="cd16931">
    <property type="entry name" value="HATPase_MORC-like"/>
    <property type="match status" value="1"/>
</dbReference>
<keyword evidence="3" id="KW-0863">Zinc-finger</keyword>
<dbReference type="PANTHER" id="PTHR23337">
    <property type="entry name" value="ZINC FINGER CW-TYPE COILED-COIL DOMAIN PROTEIN 1"/>
    <property type="match status" value="1"/>
</dbReference>
<dbReference type="Pfam" id="PF17942">
    <property type="entry name" value="Morc6_S5"/>
    <property type="match status" value="1"/>
</dbReference>
<gene>
    <name evidence="8" type="ORF">CGI_10005913</name>
</gene>
<keyword evidence="6" id="KW-0539">Nucleus</keyword>
<evidence type="ECO:0000256" key="2">
    <source>
        <dbReference type="ARBA" id="ARBA00022723"/>
    </source>
</evidence>
<name>K1PW03_MAGGI</name>
<keyword evidence="2" id="KW-0479">Metal-binding</keyword>
<accession>K1PW03</accession>
<keyword evidence="4" id="KW-0862">Zinc</keyword>
<dbReference type="InParanoid" id="K1PW03"/>
<dbReference type="InterPro" id="IPR011124">
    <property type="entry name" value="Znf_CW"/>
</dbReference>
<protein>
    <submittedName>
        <fullName evidence="8">MORC family CW-type zinc finger protein 2</fullName>
    </submittedName>
</protein>
<feature type="compositionally biased region" description="Polar residues" evidence="7">
    <location>
        <begin position="700"/>
        <end position="712"/>
    </location>
</feature>
<comment type="subcellular location">
    <subcellularLocation>
        <location evidence="1">Nucleus</location>
    </subcellularLocation>
</comment>
<dbReference type="Gene3D" id="3.30.565.10">
    <property type="entry name" value="Histidine kinase-like ATPase, C-terminal domain"/>
    <property type="match status" value="1"/>
</dbReference>
<evidence type="ECO:0000256" key="7">
    <source>
        <dbReference type="SAM" id="MobiDB-lite"/>
    </source>
</evidence>
<evidence type="ECO:0000256" key="1">
    <source>
        <dbReference type="ARBA" id="ARBA00004123"/>
    </source>
</evidence>
<feature type="region of interest" description="Disordered" evidence="7">
    <location>
        <begin position="299"/>
        <end position="318"/>
    </location>
</feature>
<evidence type="ECO:0000256" key="6">
    <source>
        <dbReference type="ARBA" id="ARBA00023242"/>
    </source>
</evidence>
<dbReference type="GO" id="GO:0008270">
    <property type="term" value="F:zinc ion binding"/>
    <property type="evidence" value="ECO:0007669"/>
    <property type="project" value="UniProtKB-KW"/>
</dbReference>
<dbReference type="AlphaFoldDB" id="K1PW03"/>